<evidence type="ECO:0000313" key="8">
    <source>
        <dbReference type="Proteomes" id="UP000095284"/>
    </source>
</evidence>
<dbReference type="InterPro" id="IPR047129">
    <property type="entry name" value="PPA2-like"/>
</dbReference>
<dbReference type="Proteomes" id="UP000582659">
    <property type="component" value="Unassembled WGS sequence"/>
</dbReference>
<gene>
    <name evidence="7" type="ORF">BXYJ_LOCUS4665</name>
</gene>
<dbReference type="GO" id="GO:0004722">
    <property type="term" value="F:protein serine/threonine phosphatase activity"/>
    <property type="evidence" value="ECO:0007669"/>
    <property type="project" value="UniProtKB-EC"/>
</dbReference>
<dbReference type="AlphaFoldDB" id="A0A1I7SWY9"/>
<dbReference type="Proteomes" id="UP000659654">
    <property type="component" value="Unassembled WGS sequence"/>
</dbReference>
<dbReference type="SUPFAM" id="SSF56300">
    <property type="entry name" value="Metallo-dependent phosphatases"/>
    <property type="match status" value="1"/>
</dbReference>
<evidence type="ECO:0000259" key="6">
    <source>
        <dbReference type="PROSITE" id="PS00125"/>
    </source>
</evidence>
<keyword evidence="3 5" id="KW-0378">Hydrolase</keyword>
<evidence type="ECO:0000256" key="1">
    <source>
        <dbReference type="ARBA" id="ARBA00001936"/>
    </source>
</evidence>
<dbReference type="PRINTS" id="PR00114">
    <property type="entry name" value="STPHPHTASE"/>
</dbReference>
<dbReference type="Proteomes" id="UP000095284">
    <property type="component" value="Unplaced"/>
</dbReference>
<evidence type="ECO:0000256" key="2">
    <source>
        <dbReference type="ARBA" id="ARBA00022723"/>
    </source>
</evidence>
<keyword evidence="2" id="KW-0479">Metal-binding</keyword>
<evidence type="ECO:0000313" key="7">
    <source>
        <dbReference type="EMBL" id="CAD5216698.1"/>
    </source>
</evidence>
<sequence>MTEACGTDSDPKKWLAEVKKCRYLPETEMNKLCRLLRNRLSGTPSVVQVQSPVTVCGDIHGQFYDLLKLFSIGGEPGNVNYVFLGDYVDRGHYSLETLTLLFLYSVCYPDSVTLIRGNHETRRISIQYGFYEECQQKYGHTAVWLSCCRVFDLLPIAALIDNEYYCVHGGISPNLRSIDRIMSLQRDMEVPLSGVLSDVLWSDPEEHIRLFAPNQRGAGYLFGEEAVDEFLAENNVKMILRSHQLVMEGFKFLFCKKLATVWSAPNYCYRCGNIASMFNINGNGEEVIRKFDCASMEERQVPDRMVTPYFL</sequence>
<dbReference type="Gene3D" id="3.60.21.10">
    <property type="match status" value="1"/>
</dbReference>
<protein>
    <recommendedName>
        <fullName evidence="5">Serine/threonine-protein phosphatase</fullName>
        <ecNumber evidence="5">3.1.3.16</ecNumber>
    </recommendedName>
</protein>
<proteinExistence type="inferred from homology"/>
<dbReference type="eggNOG" id="KOG0373">
    <property type="taxonomic scope" value="Eukaryota"/>
</dbReference>
<dbReference type="EMBL" id="CAJFDI010000002">
    <property type="protein sequence ID" value="CAD5216698.1"/>
    <property type="molecule type" value="Genomic_DNA"/>
</dbReference>
<dbReference type="SMART" id="SM00156">
    <property type="entry name" value="PP2Ac"/>
    <property type="match status" value="1"/>
</dbReference>
<evidence type="ECO:0000313" key="10">
    <source>
        <dbReference type="WBParaSite" id="BXY_1757200.1"/>
    </source>
</evidence>
<dbReference type="SMR" id="A0A1I7SWY9"/>
<comment type="similarity">
    <text evidence="5">Belongs to the PPP phosphatase family.</text>
</comment>
<comment type="catalytic activity">
    <reaction evidence="5">
        <text>O-phospho-L-threonyl-[protein] + H2O = L-threonyl-[protein] + phosphate</text>
        <dbReference type="Rhea" id="RHEA:47004"/>
        <dbReference type="Rhea" id="RHEA-COMP:11060"/>
        <dbReference type="Rhea" id="RHEA-COMP:11605"/>
        <dbReference type="ChEBI" id="CHEBI:15377"/>
        <dbReference type="ChEBI" id="CHEBI:30013"/>
        <dbReference type="ChEBI" id="CHEBI:43474"/>
        <dbReference type="ChEBI" id="CHEBI:61977"/>
        <dbReference type="EC" id="3.1.3.16"/>
    </reaction>
</comment>
<dbReference type="InterPro" id="IPR006186">
    <property type="entry name" value="Ser/Thr-sp_prot-phosphatase"/>
</dbReference>
<feature type="domain" description="Serine/threonine specific protein phosphatases" evidence="6">
    <location>
        <begin position="115"/>
        <end position="120"/>
    </location>
</feature>
<dbReference type="EC" id="3.1.3.16" evidence="5"/>
<evidence type="ECO:0000256" key="3">
    <source>
        <dbReference type="ARBA" id="ARBA00022801"/>
    </source>
</evidence>
<name>A0A1I7SWY9_BURXY</name>
<evidence type="ECO:0000256" key="5">
    <source>
        <dbReference type="RuleBase" id="RU004273"/>
    </source>
</evidence>
<dbReference type="InterPro" id="IPR029052">
    <property type="entry name" value="Metallo-depent_PP-like"/>
</dbReference>
<dbReference type="GO" id="GO:0046872">
    <property type="term" value="F:metal ion binding"/>
    <property type="evidence" value="ECO:0007669"/>
    <property type="project" value="UniProtKB-KW"/>
</dbReference>
<dbReference type="EMBL" id="CAJFCV020000002">
    <property type="protein sequence ID" value="CAG9100058.1"/>
    <property type="molecule type" value="Genomic_DNA"/>
</dbReference>
<organism evidence="8 10">
    <name type="scientific">Bursaphelenchus xylophilus</name>
    <name type="common">Pinewood nematode worm</name>
    <name type="synonym">Aphelenchoides xylophilus</name>
    <dbReference type="NCBI Taxonomy" id="6326"/>
    <lineage>
        <taxon>Eukaryota</taxon>
        <taxon>Metazoa</taxon>
        <taxon>Ecdysozoa</taxon>
        <taxon>Nematoda</taxon>
        <taxon>Chromadorea</taxon>
        <taxon>Rhabditida</taxon>
        <taxon>Tylenchina</taxon>
        <taxon>Tylenchomorpha</taxon>
        <taxon>Aphelenchoidea</taxon>
        <taxon>Aphelenchoididae</taxon>
        <taxon>Bursaphelenchus</taxon>
    </lineage>
</organism>
<dbReference type="InterPro" id="IPR004843">
    <property type="entry name" value="Calcineurin-like_PHP"/>
</dbReference>
<dbReference type="PANTHER" id="PTHR45619">
    <property type="entry name" value="SERINE/THREONINE-PROTEIN PHOSPHATASE PP2A-RELATED"/>
    <property type="match status" value="1"/>
</dbReference>
<dbReference type="PROSITE" id="PS00125">
    <property type="entry name" value="SER_THR_PHOSPHATASE"/>
    <property type="match status" value="1"/>
</dbReference>
<keyword evidence="9" id="KW-1185">Reference proteome</keyword>
<reference evidence="10" key="1">
    <citation type="submission" date="2016-11" db="UniProtKB">
        <authorList>
            <consortium name="WormBaseParasite"/>
        </authorList>
    </citation>
    <scope>IDENTIFICATION</scope>
</reference>
<comment type="cofactor">
    <cofactor evidence="1">
        <name>Mn(2+)</name>
        <dbReference type="ChEBI" id="CHEBI:29035"/>
    </cofactor>
</comment>
<reference evidence="7" key="2">
    <citation type="submission" date="2020-09" db="EMBL/GenBank/DDBJ databases">
        <authorList>
            <person name="Kikuchi T."/>
        </authorList>
    </citation>
    <scope>NUCLEOTIDE SEQUENCE</scope>
    <source>
        <strain evidence="7">Ka4C1</strain>
    </source>
</reference>
<dbReference type="WBParaSite" id="BXY_1757200.1">
    <property type="protein sequence ID" value="BXY_1757200.1"/>
    <property type="gene ID" value="BXY_1757200"/>
</dbReference>
<accession>A0A1I7SWY9</accession>
<dbReference type="OrthoDB" id="1930084at2759"/>
<evidence type="ECO:0000256" key="4">
    <source>
        <dbReference type="ARBA" id="ARBA00023211"/>
    </source>
</evidence>
<keyword evidence="4" id="KW-0464">Manganese</keyword>
<dbReference type="Pfam" id="PF00149">
    <property type="entry name" value="Metallophos"/>
    <property type="match status" value="1"/>
</dbReference>
<evidence type="ECO:0000313" key="9">
    <source>
        <dbReference type="Proteomes" id="UP000659654"/>
    </source>
</evidence>